<dbReference type="EMBL" id="MU151078">
    <property type="protein sequence ID" value="KAF9451872.1"/>
    <property type="molecule type" value="Genomic_DNA"/>
</dbReference>
<proteinExistence type="predicted"/>
<dbReference type="PANTHER" id="PTHR12840:SF1">
    <property type="entry name" value="NADH DEHYDROGENASE [UBIQUINONE] 1 BETA SUBCOMPLEX SUBUNIT 8, MITOCHONDRIAL"/>
    <property type="match status" value="1"/>
</dbReference>
<feature type="region of interest" description="Disordered" evidence="1">
    <location>
        <begin position="16"/>
        <end position="46"/>
    </location>
</feature>
<dbReference type="AlphaFoldDB" id="A0A9P5XK47"/>
<organism evidence="2 3">
    <name type="scientific">Macrolepiota fuliginosa MF-IS2</name>
    <dbReference type="NCBI Taxonomy" id="1400762"/>
    <lineage>
        <taxon>Eukaryota</taxon>
        <taxon>Fungi</taxon>
        <taxon>Dikarya</taxon>
        <taxon>Basidiomycota</taxon>
        <taxon>Agaricomycotina</taxon>
        <taxon>Agaricomycetes</taxon>
        <taxon>Agaricomycetidae</taxon>
        <taxon>Agaricales</taxon>
        <taxon>Agaricineae</taxon>
        <taxon>Agaricaceae</taxon>
        <taxon>Macrolepiota</taxon>
    </lineage>
</organism>
<gene>
    <name evidence="2" type="ORF">P691DRAFT_662155</name>
</gene>
<protein>
    <submittedName>
        <fullName evidence="2">Uncharacterized protein</fullName>
    </submittedName>
</protein>
<comment type="caution">
    <text evidence="2">The sequence shown here is derived from an EMBL/GenBank/DDBJ whole genome shotgun (WGS) entry which is preliminary data.</text>
</comment>
<dbReference type="OrthoDB" id="2014058at2759"/>
<name>A0A9P5XK47_9AGAR</name>
<accession>A0A9P5XK47</accession>
<dbReference type="Pfam" id="PF05821">
    <property type="entry name" value="NDUF_B8"/>
    <property type="match status" value="1"/>
</dbReference>
<dbReference type="PANTHER" id="PTHR12840">
    <property type="entry name" value="NADH-UBIQUINONE OXIDOREDUCTASE ASHI SUBUNIT"/>
    <property type="match status" value="1"/>
</dbReference>
<dbReference type="Proteomes" id="UP000807342">
    <property type="component" value="Unassembled WGS sequence"/>
</dbReference>
<keyword evidence="3" id="KW-1185">Reference proteome</keyword>
<evidence type="ECO:0000256" key="1">
    <source>
        <dbReference type="SAM" id="MobiDB-lite"/>
    </source>
</evidence>
<evidence type="ECO:0000313" key="3">
    <source>
        <dbReference type="Proteomes" id="UP000807342"/>
    </source>
</evidence>
<feature type="compositionally biased region" description="Low complexity" evidence="1">
    <location>
        <begin position="16"/>
        <end position="25"/>
    </location>
</feature>
<sequence length="174" mass="19633">MNNSLLRPTLAAARRAATKRTLSAKSYATKPPQYEETPSYESKDPVPDYPDLPWVSRQTLPAKQWDDMLLRRNFGDTLHEQDEVLSMWGPDIPPAGLTAQSALRQLLVAFAGFATLAICIKNYGIPERPAVPREFPYDGLVKELGGVEELKVRPLSAFWDNMTEERLLRPIQSH</sequence>
<dbReference type="GO" id="GO:0005739">
    <property type="term" value="C:mitochondrion"/>
    <property type="evidence" value="ECO:0007669"/>
    <property type="project" value="InterPro"/>
</dbReference>
<evidence type="ECO:0000313" key="2">
    <source>
        <dbReference type="EMBL" id="KAF9451872.1"/>
    </source>
</evidence>
<dbReference type="InterPro" id="IPR008699">
    <property type="entry name" value="NDUFB8"/>
</dbReference>
<reference evidence="2" key="1">
    <citation type="submission" date="2020-11" db="EMBL/GenBank/DDBJ databases">
        <authorList>
            <consortium name="DOE Joint Genome Institute"/>
            <person name="Ahrendt S."/>
            <person name="Riley R."/>
            <person name="Andreopoulos W."/>
            <person name="Labutti K."/>
            <person name="Pangilinan J."/>
            <person name="Ruiz-Duenas F.J."/>
            <person name="Barrasa J.M."/>
            <person name="Sanchez-Garcia M."/>
            <person name="Camarero S."/>
            <person name="Miyauchi S."/>
            <person name="Serrano A."/>
            <person name="Linde D."/>
            <person name="Babiker R."/>
            <person name="Drula E."/>
            <person name="Ayuso-Fernandez I."/>
            <person name="Pacheco R."/>
            <person name="Padilla G."/>
            <person name="Ferreira P."/>
            <person name="Barriuso J."/>
            <person name="Kellner H."/>
            <person name="Castanera R."/>
            <person name="Alfaro M."/>
            <person name="Ramirez L."/>
            <person name="Pisabarro A.G."/>
            <person name="Kuo A."/>
            <person name="Tritt A."/>
            <person name="Lipzen A."/>
            <person name="He G."/>
            <person name="Yan M."/>
            <person name="Ng V."/>
            <person name="Cullen D."/>
            <person name="Martin F."/>
            <person name="Rosso M.-N."/>
            <person name="Henrissat B."/>
            <person name="Hibbett D."/>
            <person name="Martinez A.T."/>
            <person name="Grigoriev I.V."/>
        </authorList>
    </citation>
    <scope>NUCLEOTIDE SEQUENCE</scope>
    <source>
        <strain evidence="2">MF-IS2</strain>
    </source>
</reference>